<accession>A0A2J7ZW73</accession>
<feature type="region of interest" description="Disordered" evidence="1">
    <location>
        <begin position="117"/>
        <end position="143"/>
    </location>
</feature>
<sequence>MAYNLYQVQQSNAWAQRVNKENSTAEKFWNEQANLPLSMPTNMGNMGSIGTRAYTAVSPVGPADFYVPSSGPVDVVYELAPAGSVAGARSHVAKSAAPTGFTSKTGALRNKMEKLEAELSAERESRRKVEADLADLKTSMTRR</sequence>
<feature type="non-terminal residue" evidence="2">
    <location>
        <position position="143"/>
    </location>
</feature>
<proteinExistence type="predicted"/>
<evidence type="ECO:0000256" key="1">
    <source>
        <dbReference type="SAM" id="MobiDB-lite"/>
    </source>
</evidence>
<dbReference type="OrthoDB" id="527610at2759"/>
<comment type="caution">
    <text evidence="2">The sequence shown here is derived from an EMBL/GenBank/DDBJ whole genome shotgun (WGS) entry which is preliminary data.</text>
</comment>
<organism evidence="2 3">
    <name type="scientific">Tetrabaena socialis</name>
    <dbReference type="NCBI Taxonomy" id="47790"/>
    <lineage>
        <taxon>Eukaryota</taxon>
        <taxon>Viridiplantae</taxon>
        <taxon>Chlorophyta</taxon>
        <taxon>core chlorophytes</taxon>
        <taxon>Chlorophyceae</taxon>
        <taxon>CS clade</taxon>
        <taxon>Chlamydomonadales</taxon>
        <taxon>Tetrabaenaceae</taxon>
        <taxon>Tetrabaena</taxon>
    </lineage>
</organism>
<reference evidence="2 3" key="1">
    <citation type="journal article" date="2017" name="Mol. Biol. Evol.">
        <title>The 4-celled Tetrabaena socialis nuclear genome reveals the essential components for genetic control of cell number at the origin of multicellularity in the volvocine lineage.</title>
        <authorList>
            <person name="Featherston J."/>
            <person name="Arakaki Y."/>
            <person name="Hanschen E.R."/>
            <person name="Ferris P.J."/>
            <person name="Michod R.E."/>
            <person name="Olson B.J.S.C."/>
            <person name="Nozaki H."/>
            <person name="Durand P.M."/>
        </authorList>
    </citation>
    <scope>NUCLEOTIDE SEQUENCE [LARGE SCALE GENOMIC DNA]</scope>
    <source>
        <strain evidence="2 3">NIES-571</strain>
    </source>
</reference>
<evidence type="ECO:0000313" key="2">
    <source>
        <dbReference type="EMBL" id="PNH04502.1"/>
    </source>
</evidence>
<evidence type="ECO:0000313" key="3">
    <source>
        <dbReference type="Proteomes" id="UP000236333"/>
    </source>
</evidence>
<dbReference type="EMBL" id="PGGS01000383">
    <property type="protein sequence ID" value="PNH04502.1"/>
    <property type="molecule type" value="Genomic_DNA"/>
</dbReference>
<keyword evidence="3" id="KW-1185">Reference proteome</keyword>
<dbReference type="Proteomes" id="UP000236333">
    <property type="component" value="Unassembled WGS sequence"/>
</dbReference>
<protein>
    <submittedName>
        <fullName evidence="2">Uncharacterized protein</fullName>
    </submittedName>
</protein>
<feature type="compositionally biased region" description="Basic and acidic residues" evidence="1">
    <location>
        <begin position="117"/>
        <end position="135"/>
    </location>
</feature>
<name>A0A2J7ZW73_9CHLO</name>
<gene>
    <name evidence="2" type="ORF">TSOC_009333</name>
</gene>
<dbReference type="AlphaFoldDB" id="A0A2J7ZW73"/>